<evidence type="ECO:0000313" key="1">
    <source>
        <dbReference type="EMBL" id="APX72083.1"/>
    </source>
</evidence>
<sequence>MISAITELNKFGIPVFDIEDSDSDQCPQIIVYIENTSNSNRAKNERRSSYTLNVDYYDVKDNDNSQMMDNCYMIRQLLQYLKLSNYYCQSVGFDERTSIDTSTSQILRRHNMMIDYEITERAFF</sequence>
<dbReference type="AlphaFoldDB" id="A0A1P8Q2I5"/>
<dbReference type="Pfam" id="PF20765">
    <property type="entry name" value="Phage_tail_terminator_8"/>
    <property type="match status" value="1"/>
</dbReference>
<evidence type="ECO:0000313" key="2">
    <source>
        <dbReference type="Proteomes" id="UP000187499"/>
    </source>
</evidence>
<name>A0A1P8Q2I5_9LACO</name>
<dbReference type="OrthoDB" id="2291423at2"/>
<reference evidence="2" key="1">
    <citation type="submission" date="2016-12" db="EMBL/GenBank/DDBJ databases">
        <authorList>
            <person name="Jung M.Y."/>
            <person name="Lee S.H."/>
        </authorList>
    </citation>
    <scope>NUCLEOTIDE SEQUENCE [LARGE SCALE GENOMIC DNA]</scope>
    <source>
        <strain evidence="2">WiKim39</strain>
    </source>
</reference>
<organism evidence="1 2">
    <name type="scientific">Companilactobacillus allii</name>
    <dbReference type="NCBI Taxonomy" id="1847728"/>
    <lineage>
        <taxon>Bacteria</taxon>
        <taxon>Bacillati</taxon>
        <taxon>Bacillota</taxon>
        <taxon>Bacilli</taxon>
        <taxon>Lactobacillales</taxon>
        <taxon>Lactobacillaceae</taxon>
        <taxon>Companilactobacillus</taxon>
    </lineage>
</organism>
<accession>A0A1P8Q2I5</accession>
<protein>
    <recommendedName>
        <fullName evidence="3">DUF3168 domain-containing protein</fullName>
    </recommendedName>
</protein>
<gene>
    <name evidence="1" type="ORF">BTM29_05675</name>
</gene>
<dbReference type="KEGG" id="lalw:BTM29_05675"/>
<dbReference type="InterPro" id="IPR049254">
    <property type="entry name" value="Phage_tail_terminator"/>
</dbReference>
<evidence type="ECO:0008006" key="3">
    <source>
        <dbReference type="Google" id="ProtNLM"/>
    </source>
</evidence>
<dbReference type="EMBL" id="CP019323">
    <property type="protein sequence ID" value="APX72083.1"/>
    <property type="molecule type" value="Genomic_DNA"/>
</dbReference>
<dbReference type="STRING" id="1847728.BTM29_05675"/>
<dbReference type="Proteomes" id="UP000187499">
    <property type="component" value="Chromosome"/>
</dbReference>
<keyword evidence="2" id="KW-1185">Reference proteome</keyword>
<proteinExistence type="predicted"/>
<dbReference type="RefSeq" id="WP_076614586.1">
    <property type="nucleotide sequence ID" value="NZ_CP019323.1"/>
</dbReference>